<dbReference type="Pfam" id="PF07883">
    <property type="entry name" value="Cupin_2"/>
    <property type="match status" value="1"/>
</dbReference>
<protein>
    <submittedName>
        <fullName evidence="5">AraC family transcriptional regulator</fullName>
    </submittedName>
</protein>
<dbReference type="SUPFAM" id="SSF46689">
    <property type="entry name" value="Homeodomain-like"/>
    <property type="match status" value="2"/>
</dbReference>
<dbReference type="InterPro" id="IPR014710">
    <property type="entry name" value="RmlC-like_jellyroll"/>
</dbReference>
<evidence type="ECO:0000313" key="5">
    <source>
        <dbReference type="EMBL" id="WNQ09916.1"/>
    </source>
</evidence>
<dbReference type="Pfam" id="PF12833">
    <property type="entry name" value="HTH_18"/>
    <property type="match status" value="1"/>
</dbReference>
<dbReference type="PROSITE" id="PS00041">
    <property type="entry name" value="HTH_ARAC_FAMILY_1"/>
    <property type="match status" value="1"/>
</dbReference>
<dbReference type="InterPro" id="IPR009057">
    <property type="entry name" value="Homeodomain-like_sf"/>
</dbReference>
<gene>
    <name evidence="5" type="ORF">MJA45_20160</name>
</gene>
<dbReference type="AlphaFoldDB" id="A0AA96LD51"/>
<dbReference type="InterPro" id="IPR018062">
    <property type="entry name" value="HTH_AraC-typ_CS"/>
</dbReference>
<dbReference type="SUPFAM" id="SSF51215">
    <property type="entry name" value="Regulatory protein AraC"/>
    <property type="match status" value="1"/>
</dbReference>
<evidence type="ECO:0000313" key="6">
    <source>
        <dbReference type="Proteomes" id="UP001305702"/>
    </source>
</evidence>
<keyword evidence="6" id="KW-1185">Reference proteome</keyword>
<dbReference type="PROSITE" id="PS01124">
    <property type="entry name" value="HTH_ARAC_FAMILY_2"/>
    <property type="match status" value="1"/>
</dbReference>
<name>A0AA96LD51_9BACL</name>
<proteinExistence type="predicted"/>
<accession>A0AA96LD51</accession>
<organism evidence="5 6">
    <name type="scientific">Paenibacillus aurantius</name>
    <dbReference type="NCBI Taxonomy" id="2918900"/>
    <lineage>
        <taxon>Bacteria</taxon>
        <taxon>Bacillati</taxon>
        <taxon>Bacillota</taxon>
        <taxon>Bacilli</taxon>
        <taxon>Bacillales</taxon>
        <taxon>Paenibacillaceae</taxon>
        <taxon>Paenibacillus</taxon>
    </lineage>
</organism>
<dbReference type="Proteomes" id="UP001305702">
    <property type="component" value="Chromosome"/>
</dbReference>
<evidence type="ECO:0000256" key="3">
    <source>
        <dbReference type="ARBA" id="ARBA00023163"/>
    </source>
</evidence>
<dbReference type="EMBL" id="CP130318">
    <property type="protein sequence ID" value="WNQ09916.1"/>
    <property type="molecule type" value="Genomic_DNA"/>
</dbReference>
<keyword evidence="2" id="KW-0238">DNA-binding</keyword>
<dbReference type="PANTHER" id="PTHR43280">
    <property type="entry name" value="ARAC-FAMILY TRANSCRIPTIONAL REGULATOR"/>
    <property type="match status" value="1"/>
</dbReference>
<sequence>MEFFNENIQYENPLLSLKIFEAHRHREEQLGRWHYHKELEFYAVQEGHIEVHVEDEFYQLKPGELALVGSSQLHRDRTLSEASKYYVFQFDIQHYMDQSVLPYFRFFFEPGFPLSRLNYIFKENEAVRREVYDCVQEIFKESQAKQEGYEIAVSMLIKKIILCLIRHDSRKLMHRRDNADLIRLKPVLDYIDENLSHKIQVEEASKVANISYYYFVKYFKKAIGMSFLEYVNYKKIKRAERFLLTKDMSVAQIGEEIGMPNMAHFYKLFKKYNDCSPNEYRKKMLEWSQEPS</sequence>
<dbReference type="GO" id="GO:0003700">
    <property type="term" value="F:DNA-binding transcription factor activity"/>
    <property type="evidence" value="ECO:0007669"/>
    <property type="project" value="InterPro"/>
</dbReference>
<dbReference type="Gene3D" id="1.10.10.60">
    <property type="entry name" value="Homeodomain-like"/>
    <property type="match status" value="2"/>
</dbReference>
<keyword evidence="1" id="KW-0805">Transcription regulation</keyword>
<evidence type="ECO:0000256" key="2">
    <source>
        <dbReference type="ARBA" id="ARBA00023125"/>
    </source>
</evidence>
<dbReference type="InterPro" id="IPR018060">
    <property type="entry name" value="HTH_AraC"/>
</dbReference>
<evidence type="ECO:0000256" key="1">
    <source>
        <dbReference type="ARBA" id="ARBA00023015"/>
    </source>
</evidence>
<dbReference type="Gene3D" id="2.60.120.10">
    <property type="entry name" value="Jelly Rolls"/>
    <property type="match status" value="1"/>
</dbReference>
<reference evidence="5 6" key="1">
    <citation type="submission" date="2022-02" db="EMBL/GenBank/DDBJ databases">
        <title>Paenibacillus sp. MBLB1776 Whole Genome Shotgun Sequencing.</title>
        <authorList>
            <person name="Hwang C.Y."/>
            <person name="Cho E.-S."/>
            <person name="Seo M.-J."/>
        </authorList>
    </citation>
    <scope>NUCLEOTIDE SEQUENCE [LARGE SCALE GENOMIC DNA]</scope>
    <source>
        <strain evidence="5 6">MBLB1776</strain>
    </source>
</reference>
<evidence type="ECO:0000259" key="4">
    <source>
        <dbReference type="PROSITE" id="PS01124"/>
    </source>
</evidence>
<dbReference type="RefSeq" id="WP_315603690.1">
    <property type="nucleotide sequence ID" value="NZ_CP130318.1"/>
</dbReference>
<feature type="domain" description="HTH araC/xylS-type" evidence="4">
    <location>
        <begin position="185"/>
        <end position="283"/>
    </location>
</feature>
<dbReference type="SMART" id="SM00342">
    <property type="entry name" value="HTH_ARAC"/>
    <property type="match status" value="1"/>
</dbReference>
<dbReference type="KEGG" id="paun:MJA45_20160"/>
<dbReference type="InterPro" id="IPR013096">
    <property type="entry name" value="Cupin_2"/>
</dbReference>
<dbReference type="InterPro" id="IPR037923">
    <property type="entry name" value="HTH-like"/>
</dbReference>
<keyword evidence="3" id="KW-0804">Transcription</keyword>
<dbReference type="GO" id="GO:0043565">
    <property type="term" value="F:sequence-specific DNA binding"/>
    <property type="evidence" value="ECO:0007669"/>
    <property type="project" value="InterPro"/>
</dbReference>
<dbReference type="PANTHER" id="PTHR43280:SF2">
    <property type="entry name" value="HTH-TYPE TRANSCRIPTIONAL REGULATOR EXSA"/>
    <property type="match status" value="1"/>
</dbReference>